<evidence type="ECO:0000256" key="3">
    <source>
        <dbReference type="ARBA" id="ARBA00022448"/>
    </source>
</evidence>
<name>A0A830HF97_9CHLO</name>
<evidence type="ECO:0000256" key="2">
    <source>
        <dbReference type="ARBA" id="ARBA00006375"/>
    </source>
</evidence>
<proteinExistence type="inferred from homology"/>
<evidence type="ECO:0000256" key="6">
    <source>
        <dbReference type="ARBA" id="ARBA00022792"/>
    </source>
</evidence>
<protein>
    <submittedName>
        <fullName evidence="12">Uncharacterized protein</fullName>
    </submittedName>
</protein>
<evidence type="ECO:0000256" key="7">
    <source>
        <dbReference type="ARBA" id="ARBA00022989"/>
    </source>
</evidence>
<dbReference type="PROSITE" id="PS50920">
    <property type="entry name" value="SOLCAR"/>
    <property type="match status" value="1"/>
</dbReference>
<gene>
    <name evidence="12" type="ORF">PPROV_000253200</name>
</gene>
<dbReference type="InterPro" id="IPR023395">
    <property type="entry name" value="MCP_dom_sf"/>
</dbReference>
<comment type="subcellular location">
    <subcellularLocation>
        <location evidence="1">Mitochondrion inner membrane</location>
        <topology evidence="1">Multi-pass membrane protein</topology>
    </subcellularLocation>
</comment>
<keyword evidence="3 11" id="KW-0813">Transport</keyword>
<dbReference type="PANTHER" id="PTHR45671">
    <property type="entry name" value="SOLUTE CARRIER FAMILY 25 (MITOCHONDRIAL CARRIER PHOSPHATE CARRIER), MEMBER 3, LIKE-RELATED-RELATED"/>
    <property type="match status" value="1"/>
</dbReference>
<evidence type="ECO:0000313" key="13">
    <source>
        <dbReference type="Proteomes" id="UP000660262"/>
    </source>
</evidence>
<feature type="repeat" description="Solcar" evidence="10">
    <location>
        <begin position="58"/>
        <end position="144"/>
    </location>
</feature>
<keyword evidence="8" id="KW-0496">Mitochondrion</keyword>
<sequence length="358" mass="36762">MNVPDTVNLITTSTAAAAAVAASTTQNVEVVTTAISATAASTIPTQAAAAASWTTLAGLRLKAGAAGGVGACLSHVGGVPFDVVKTRMQQEPEKWSGSTLVNVAQELVETEGVSALTLGLRETAMGYFIQGALKYGLYEAFKGALVPTTVTAPLVRVTLFALSAAAAEFVGATALCQFEAARIRAVASADTAKGEDSNGDDDAFSSLTAVYARQVPYTVTSLLTYEQLTSVLYHTLAPDAPPAAFIGVRVASAAGAAFIGAITSQPGDTLLTIINSRTGDSHAKNGSKSSSDIVQRVAQAEAARARGASLVELASILKFNGLFLGLRARFPHVLSIVLVQLVVYDSVRELLGLSATGR</sequence>
<dbReference type="Proteomes" id="UP000660262">
    <property type="component" value="Unassembled WGS sequence"/>
</dbReference>
<keyword evidence="4 10" id="KW-0812">Transmembrane</keyword>
<evidence type="ECO:0000256" key="8">
    <source>
        <dbReference type="ARBA" id="ARBA00023128"/>
    </source>
</evidence>
<evidence type="ECO:0000256" key="10">
    <source>
        <dbReference type="PROSITE-ProRule" id="PRU00282"/>
    </source>
</evidence>
<evidence type="ECO:0000256" key="9">
    <source>
        <dbReference type="ARBA" id="ARBA00023136"/>
    </source>
</evidence>
<dbReference type="Pfam" id="PF00153">
    <property type="entry name" value="Mito_carr"/>
    <property type="match status" value="1"/>
</dbReference>
<dbReference type="Gene3D" id="1.50.40.10">
    <property type="entry name" value="Mitochondrial carrier domain"/>
    <property type="match status" value="2"/>
</dbReference>
<dbReference type="PANTHER" id="PTHR45671:SF12">
    <property type="entry name" value="MITOCHONDRIAL PHOSPHATE CARRIER PROTEIN"/>
    <property type="match status" value="1"/>
</dbReference>
<dbReference type="SUPFAM" id="SSF103506">
    <property type="entry name" value="Mitochondrial carrier"/>
    <property type="match status" value="1"/>
</dbReference>
<evidence type="ECO:0000256" key="1">
    <source>
        <dbReference type="ARBA" id="ARBA00004448"/>
    </source>
</evidence>
<evidence type="ECO:0000256" key="5">
    <source>
        <dbReference type="ARBA" id="ARBA00022737"/>
    </source>
</evidence>
<dbReference type="GO" id="GO:0005743">
    <property type="term" value="C:mitochondrial inner membrane"/>
    <property type="evidence" value="ECO:0007669"/>
    <property type="project" value="UniProtKB-SubCell"/>
</dbReference>
<keyword evidence="5" id="KW-0677">Repeat</keyword>
<reference evidence="12" key="1">
    <citation type="submission" date="2020-10" db="EMBL/GenBank/DDBJ databases">
        <title>Unveiling of a novel bifunctional photoreceptor, Dualchrome1, isolated from a cosmopolitan green alga.</title>
        <authorList>
            <person name="Suzuki S."/>
            <person name="Kawachi M."/>
        </authorList>
    </citation>
    <scope>NUCLEOTIDE SEQUENCE</scope>
    <source>
        <strain evidence="12">NIES 2893</strain>
    </source>
</reference>
<evidence type="ECO:0000256" key="11">
    <source>
        <dbReference type="RuleBase" id="RU000488"/>
    </source>
</evidence>
<keyword evidence="13" id="KW-1185">Reference proteome</keyword>
<keyword evidence="6" id="KW-0999">Mitochondrion inner membrane</keyword>
<dbReference type="InterPro" id="IPR044677">
    <property type="entry name" value="SLC25A3/Pic2/Mir1-like"/>
</dbReference>
<comment type="similarity">
    <text evidence="2 11">Belongs to the mitochondrial carrier (TC 2.A.29) family.</text>
</comment>
<dbReference type="EMBL" id="BNJQ01000006">
    <property type="protein sequence ID" value="GHP03777.1"/>
    <property type="molecule type" value="Genomic_DNA"/>
</dbReference>
<dbReference type="InterPro" id="IPR018108">
    <property type="entry name" value="MCP_transmembrane"/>
</dbReference>
<evidence type="ECO:0000256" key="4">
    <source>
        <dbReference type="ARBA" id="ARBA00022692"/>
    </source>
</evidence>
<organism evidence="12 13">
    <name type="scientific">Pycnococcus provasolii</name>
    <dbReference type="NCBI Taxonomy" id="41880"/>
    <lineage>
        <taxon>Eukaryota</taxon>
        <taxon>Viridiplantae</taxon>
        <taxon>Chlorophyta</taxon>
        <taxon>Pseudoscourfieldiophyceae</taxon>
        <taxon>Pseudoscourfieldiales</taxon>
        <taxon>Pycnococcaceae</taxon>
        <taxon>Pycnococcus</taxon>
    </lineage>
</organism>
<comment type="caution">
    <text evidence="12">The sequence shown here is derived from an EMBL/GenBank/DDBJ whole genome shotgun (WGS) entry which is preliminary data.</text>
</comment>
<dbReference type="GO" id="GO:1990547">
    <property type="term" value="P:mitochondrial phosphate ion transmembrane transport"/>
    <property type="evidence" value="ECO:0007669"/>
    <property type="project" value="InterPro"/>
</dbReference>
<evidence type="ECO:0000313" key="12">
    <source>
        <dbReference type="EMBL" id="GHP03777.1"/>
    </source>
</evidence>
<dbReference type="GO" id="GO:0005315">
    <property type="term" value="F:phosphate transmembrane transporter activity"/>
    <property type="evidence" value="ECO:0007669"/>
    <property type="project" value="InterPro"/>
</dbReference>
<dbReference type="OrthoDB" id="427452at2759"/>
<accession>A0A830HF97</accession>
<dbReference type="AlphaFoldDB" id="A0A830HF97"/>
<keyword evidence="9 10" id="KW-0472">Membrane</keyword>
<keyword evidence="7" id="KW-1133">Transmembrane helix</keyword>